<dbReference type="GO" id="GO:0003690">
    <property type="term" value="F:double-stranded DNA binding"/>
    <property type="evidence" value="ECO:0007669"/>
    <property type="project" value="TreeGrafter"/>
</dbReference>
<evidence type="ECO:0000256" key="1">
    <source>
        <dbReference type="ARBA" id="ARBA00004453"/>
    </source>
</evidence>
<dbReference type="GO" id="GO:0043590">
    <property type="term" value="C:bacterial nucleoid"/>
    <property type="evidence" value="ECO:0007669"/>
    <property type="project" value="TreeGrafter"/>
</dbReference>
<evidence type="ECO:0000313" key="5">
    <source>
        <dbReference type="Proteomes" id="UP000275394"/>
    </source>
</evidence>
<dbReference type="PANTHER" id="PTHR38772">
    <property type="match status" value="1"/>
</dbReference>
<protein>
    <submittedName>
        <fullName evidence="4">Nucleoid-associated protein</fullName>
    </submittedName>
</protein>
<reference evidence="4 5" key="1">
    <citation type="submission" date="2018-11" db="EMBL/GenBank/DDBJ databases">
        <title>Genomic Encyclopedia of Type Strains, Phase IV (KMG-IV): sequencing the most valuable type-strain genomes for metagenomic binning, comparative biology and taxonomic classification.</title>
        <authorList>
            <person name="Goeker M."/>
        </authorList>
    </citation>
    <scope>NUCLEOTIDE SEQUENCE [LARGE SCALE GENOMIC DNA]</scope>
    <source>
        <strain evidence="4 5">DSM 100316</strain>
    </source>
</reference>
<sequence>MTLNACIIQHIDSSSDNHQHHERCLPVNEQTEELFNQLKHNFITRVGKKYGRFDPDGEADFASKVSDLSAASDLAELSGELSEQLHNGLKEAEEALSAYFVFGRERVAEEEFLYLFCIQLKQALQISDELEINDTQFLNLSEIGFALRLNISQWQANEDKYLTMYSYRLEKETVIALQKILGFTSTVNANADTKALINSIQNYAHELPESKAHEVRTQAFEYCESQHKAGEPIGLDELSRQINHDEPEQFKNFIAERVEEKPKQEVIADAKQLKSLVKMAGRDKEFTLSFNSSILGSRIIWDEDQDTLTISGLPNALKAQMKRQQG</sequence>
<dbReference type="AlphaFoldDB" id="A0A3N2DNC8"/>
<dbReference type="InterPro" id="IPR007358">
    <property type="entry name" value="Nucleoid_associated_NdpA"/>
</dbReference>
<dbReference type="Proteomes" id="UP000275394">
    <property type="component" value="Unassembled WGS sequence"/>
</dbReference>
<dbReference type="OrthoDB" id="9131762at2"/>
<comment type="subcellular location">
    <subcellularLocation>
        <location evidence="1">Cytoplasm</location>
        <location evidence="1">Nucleoid</location>
    </subcellularLocation>
</comment>
<proteinExistence type="inferred from homology"/>
<name>A0A3N2DNC8_9GAMM</name>
<dbReference type="RefSeq" id="WP_123711983.1">
    <property type="nucleotide sequence ID" value="NZ_RKHR01000004.1"/>
</dbReference>
<dbReference type="Pfam" id="PF04245">
    <property type="entry name" value="NA37"/>
    <property type="match status" value="1"/>
</dbReference>
<comment type="similarity">
    <text evidence="2">Belongs to the YejK family.</text>
</comment>
<dbReference type="EMBL" id="RKHR01000004">
    <property type="protein sequence ID" value="ROS01159.1"/>
    <property type="molecule type" value="Genomic_DNA"/>
</dbReference>
<evidence type="ECO:0000256" key="2">
    <source>
        <dbReference type="ARBA" id="ARBA00009035"/>
    </source>
</evidence>
<comment type="caution">
    <text evidence="4">The sequence shown here is derived from an EMBL/GenBank/DDBJ whole genome shotgun (WGS) entry which is preliminary data.</text>
</comment>
<evidence type="ECO:0000313" key="4">
    <source>
        <dbReference type="EMBL" id="ROS01159.1"/>
    </source>
</evidence>
<keyword evidence="5" id="KW-1185">Reference proteome</keyword>
<accession>A0A3N2DNC8</accession>
<keyword evidence="3" id="KW-0963">Cytoplasm</keyword>
<evidence type="ECO:0000256" key="3">
    <source>
        <dbReference type="ARBA" id="ARBA00022490"/>
    </source>
</evidence>
<gene>
    <name evidence="4" type="ORF">EDC56_1587</name>
</gene>
<organism evidence="4 5">
    <name type="scientific">Sinobacterium caligoides</name>
    <dbReference type="NCBI Taxonomy" id="933926"/>
    <lineage>
        <taxon>Bacteria</taxon>
        <taxon>Pseudomonadati</taxon>
        <taxon>Pseudomonadota</taxon>
        <taxon>Gammaproteobacteria</taxon>
        <taxon>Cellvibrionales</taxon>
        <taxon>Spongiibacteraceae</taxon>
        <taxon>Sinobacterium</taxon>
    </lineage>
</organism>
<dbReference type="GO" id="GO:0003727">
    <property type="term" value="F:single-stranded RNA binding"/>
    <property type="evidence" value="ECO:0007669"/>
    <property type="project" value="TreeGrafter"/>
</dbReference>
<dbReference type="PANTHER" id="PTHR38772:SF1">
    <property type="entry name" value="NUCLEOID-ASSOCIATED PROTEIN YEJK"/>
    <property type="match status" value="1"/>
</dbReference>